<dbReference type="Proteomes" id="UP001521150">
    <property type="component" value="Unassembled WGS sequence"/>
</dbReference>
<dbReference type="EMBL" id="JAJVCN010000004">
    <property type="protein sequence ID" value="MCE7009542.1"/>
    <property type="molecule type" value="Genomic_DNA"/>
</dbReference>
<dbReference type="Gene3D" id="1.10.10.60">
    <property type="entry name" value="Homeodomain-like"/>
    <property type="match status" value="1"/>
</dbReference>
<dbReference type="RefSeq" id="WP_233731074.1">
    <property type="nucleotide sequence ID" value="NZ_JAJVCN010000004.1"/>
</dbReference>
<evidence type="ECO:0000313" key="1">
    <source>
        <dbReference type="EMBL" id="MCE7009542.1"/>
    </source>
</evidence>
<sequence length="100" mass="11333">MMAELLRRYSNRPDLLGPLVSALRRVNDPAQDGHETVTNIQGRTASSTYTHKILTPTQVNEIIEAYKSGATAKVLAERYDVHIQTIKKKLKKYGIRRQPT</sequence>
<proteinExistence type="predicted"/>
<keyword evidence="2" id="KW-1185">Reference proteome</keyword>
<protein>
    <submittedName>
        <fullName evidence="1">Resolvase</fullName>
    </submittedName>
</protein>
<gene>
    <name evidence="1" type="ORF">LWC34_43055</name>
</gene>
<name>A0ABS8ZPK6_9PSEU</name>
<reference evidence="1 2" key="1">
    <citation type="submission" date="2021-12" db="EMBL/GenBank/DDBJ databases">
        <title>Genome sequence of Kibdelosporangium philippinense ATCC 49844.</title>
        <authorList>
            <person name="Fedorov E.A."/>
            <person name="Omeragic M."/>
            <person name="Shalygina K.F."/>
            <person name="Maclea K.S."/>
        </authorList>
    </citation>
    <scope>NUCLEOTIDE SEQUENCE [LARGE SCALE GENOMIC DNA]</scope>
    <source>
        <strain evidence="1 2">ATCC 49844</strain>
    </source>
</reference>
<accession>A0ABS8ZPK6</accession>
<evidence type="ECO:0000313" key="2">
    <source>
        <dbReference type="Proteomes" id="UP001521150"/>
    </source>
</evidence>
<comment type="caution">
    <text evidence="1">The sequence shown here is derived from an EMBL/GenBank/DDBJ whole genome shotgun (WGS) entry which is preliminary data.</text>
</comment>
<organism evidence="1 2">
    <name type="scientific">Kibdelosporangium philippinense</name>
    <dbReference type="NCBI Taxonomy" id="211113"/>
    <lineage>
        <taxon>Bacteria</taxon>
        <taxon>Bacillati</taxon>
        <taxon>Actinomycetota</taxon>
        <taxon>Actinomycetes</taxon>
        <taxon>Pseudonocardiales</taxon>
        <taxon>Pseudonocardiaceae</taxon>
        <taxon>Kibdelosporangium</taxon>
    </lineage>
</organism>